<dbReference type="OMA" id="HELFRCN"/>
<evidence type="ECO:0000313" key="6">
    <source>
        <dbReference type="EnsemblPlants" id="KQJ99985"/>
    </source>
</evidence>
<dbReference type="HOGENOM" id="CLU_088403_0_0_1"/>
<dbReference type="OrthoDB" id="1935489at2759"/>
<dbReference type="PANTHER" id="PTHR33779:SF14">
    <property type="entry name" value="OS02G0568600 PROTEIN"/>
    <property type="match status" value="1"/>
</dbReference>
<dbReference type="STRING" id="15368.I1IAS2"/>
<evidence type="ECO:0000256" key="2">
    <source>
        <dbReference type="ARBA" id="ARBA00022833"/>
    </source>
</evidence>
<dbReference type="InterPro" id="IPR056874">
    <property type="entry name" value="PHD_dom_pln"/>
</dbReference>
<keyword evidence="1" id="KW-0863">Zinc-finger</keyword>
<name>I1IAS2_BRADI</name>
<dbReference type="Pfam" id="PF25054">
    <property type="entry name" value="PHD_pln"/>
    <property type="match status" value="1"/>
</dbReference>
<dbReference type="GO" id="GO:0008270">
    <property type="term" value="F:zinc ion binding"/>
    <property type="evidence" value="ECO:0007669"/>
    <property type="project" value="UniProtKB-KW"/>
</dbReference>
<evidence type="ECO:0000313" key="5">
    <source>
        <dbReference type="EMBL" id="KQJ99985.1"/>
    </source>
</evidence>
<dbReference type="InterPro" id="IPR011011">
    <property type="entry name" value="Znf_FYVE_PHD"/>
</dbReference>
<feature type="region of interest" description="Disordered" evidence="3">
    <location>
        <begin position="99"/>
        <end position="122"/>
    </location>
</feature>
<organism evidence="5">
    <name type="scientific">Brachypodium distachyon</name>
    <name type="common">Purple false brome</name>
    <name type="synonym">Trachynia distachya</name>
    <dbReference type="NCBI Taxonomy" id="15368"/>
    <lineage>
        <taxon>Eukaryota</taxon>
        <taxon>Viridiplantae</taxon>
        <taxon>Streptophyta</taxon>
        <taxon>Embryophyta</taxon>
        <taxon>Tracheophyta</taxon>
        <taxon>Spermatophyta</taxon>
        <taxon>Magnoliopsida</taxon>
        <taxon>Liliopsida</taxon>
        <taxon>Poales</taxon>
        <taxon>Poaceae</taxon>
        <taxon>BOP clade</taxon>
        <taxon>Pooideae</taxon>
        <taxon>Stipodae</taxon>
        <taxon>Brachypodieae</taxon>
        <taxon>Brachypodium</taxon>
    </lineage>
</organism>
<evidence type="ECO:0000256" key="3">
    <source>
        <dbReference type="SAM" id="MobiDB-lite"/>
    </source>
</evidence>
<gene>
    <name evidence="6" type="primary">LOC100831971</name>
    <name evidence="5" type="ORF">BRADI_3g46490v3</name>
</gene>
<keyword evidence="2" id="KW-0862">Zinc</keyword>
<dbReference type="EnsemblPlants" id="KQJ99985">
    <property type="protein sequence ID" value="KQJ99985"/>
    <property type="gene ID" value="BRADI_3g46490v3"/>
</dbReference>
<reference evidence="6" key="3">
    <citation type="submission" date="2018-08" db="UniProtKB">
        <authorList>
            <consortium name="EnsemblPlants"/>
        </authorList>
    </citation>
    <scope>IDENTIFICATION</scope>
    <source>
        <strain evidence="6">cv. Bd21</strain>
    </source>
</reference>
<dbReference type="SUPFAM" id="SSF57903">
    <property type="entry name" value="FYVE/PHD zinc finger"/>
    <property type="match status" value="1"/>
</dbReference>
<protein>
    <recommendedName>
        <fullName evidence="4">PHD-type zinc finger plants domain-containing protein</fullName>
    </recommendedName>
</protein>
<dbReference type="RefSeq" id="XP_003575200.1">
    <property type="nucleotide sequence ID" value="XM_003575152.4"/>
</dbReference>
<dbReference type="eggNOG" id="ENOG502S0CS">
    <property type="taxonomic scope" value="Eukaryota"/>
</dbReference>
<reference evidence="5 6" key="1">
    <citation type="journal article" date="2010" name="Nature">
        <title>Genome sequencing and analysis of the model grass Brachypodium distachyon.</title>
        <authorList>
            <consortium name="International Brachypodium Initiative"/>
        </authorList>
    </citation>
    <scope>NUCLEOTIDE SEQUENCE [LARGE SCALE GENOMIC DNA]</scope>
    <source>
        <strain evidence="5 6">Bd21</strain>
    </source>
</reference>
<evidence type="ECO:0000259" key="4">
    <source>
        <dbReference type="Pfam" id="PF25054"/>
    </source>
</evidence>
<evidence type="ECO:0000313" key="7">
    <source>
        <dbReference type="Proteomes" id="UP000008810"/>
    </source>
</evidence>
<dbReference type="GeneID" id="100831971"/>
<evidence type="ECO:0000256" key="1">
    <source>
        <dbReference type="ARBA" id="ARBA00022771"/>
    </source>
</evidence>
<feature type="domain" description="PHD-type zinc finger plants" evidence="4">
    <location>
        <begin position="15"/>
        <end position="57"/>
    </location>
</feature>
<dbReference type="EMBL" id="CM000882">
    <property type="protein sequence ID" value="KQJ99985.1"/>
    <property type="molecule type" value="Genomic_DNA"/>
</dbReference>
<keyword evidence="1" id="KW-0479">Metal-binding</keyword>
<proteinExistence type="predicted"/>
<reference evidence="5" key="2">
    <citation type="submission" date="2017-06" db="EMBL/GenBank/DDBJ databases">
        <title>WGS assembly of Brachypodium distachyon.</title>
        <authorList>
            <consortium name="The International Brachypodium Initiative"/>
            <person name="Lucas S."/>
            <person name="Harmon-Smith M."/>
            <person name="Lail K."/>
            <person name="Tice H."/>
            <person name="Grimwood J."/>
            <person name="Bruce D."/>
            <person name="Barry K."/>
            <person name="Shu S."/>
            <person name="Lindquist E."/>
            <person name="Wang M."/>
            <person name="Pitluck S."/>
            <person name="Vogel J.P."/>
            <person name="Garvin D.F."/>
            <person name="Mockler T.C."/>
            <person name="Schmutz J."/>
            <person name="Rokhsar D."/>
            <person name="Bevan M.W."/>
        </authorList>
    </citation>
    <scope>NUCLEOTIDE SEQUENCE</scope>
    <source>
        <strain evidence="5">Bd21</strain>
    </source>
</reference>
<dbReference type="KEGG" id="bdi:100831971"/>
<dbReference type="Gramene" id="KQJ99985">
    <property type="protein sequence ID" value="KQJ99985"/>
    <property type="gene ID" value="BRADI_3g46490v3"/>
</dbReference>
<dbReference type="PANTHER" id="PTHR33779">
    <property type="entry name" value="EXPRESSED PROTEIN"/>
    <property type="match status" value="1"/>
</dbReference>
<keyword evidence="7" id="KW-1185">Reference proteome</keyword>
<dbReference type="Proteomes" id="UP000008810">
    <property type="component" value="Chromosome 3"/>
</dbReference>
<accession>I1IAS2</accession>
<dbReference type="AlphaFoldDB" id="I1IAS2"/>
<sequence length="165" mass="18163">MVSPGSDDAAAAVCCMCGDHGLPQELFLCKLCRLRLQHRYCSELYPRAATYRRCNWCIREDGGLGSPTKRRMSTTTSSEMNISKCDKRIRRSSGTACSRSVFSTDHSGKPVKKPKDIGDDGVMLPVPEAETTTAKGSKPQAAAGKKARFRVKVRRYKLLAEVISC</sequence>